<accession>A8RX51</accession>
<gene>
    <name evidence="1" type="ORF">CLOBOL_04794</name>
</gene>
<dbReference type="PaxDb" id="411902-CLOBOL_04794"/>
<dbReference type="Proteomes" id="UP000005396">
    <property type="component" value="Unassembled WGS sequence"/>
</dbReference>
<dbReference type="eggNOG" id="COG3177">
    <property type="taxonomic scope" value="Bacteria"/>
</dbReference>
<organism evidence="1 2">
    <name type="scientific">Enterocloster bolteae (strain ATCC BAA-613 / DSM 15670 / CCUG 46953 / JCM 12243 / WAL 16351)</name>
    <name type="common">Clostridium bolteae</name>
    <dbReference type="NCBI Taxonomy" id="411902"/>
    <lineage>
        <taxon>Bacteria</taxon>
        <taxon>Bacillati</taxon>
        <taxon>Bacillota</taxon>
        <taxon>Clostridia</taxon>
        <taxon>Lachnospirales</taxon>
        <taxon>Lachnospiraceae</taxon>
        <taxon>Enterocloster</taxon>
    </lineage>
</organism>
<comment type="caution">
    <text evidence="1">The sequence shown here is derived from an EMBL/GenBank/DDBJ whole genome shotgun (WGS) entry which is preliminary data.</text>
</comment>
<evidence type="ECO:0000313" key="2">
    <source>
        <dbReference type="Proteomes" id="UP000005396"/>
    </source>
</evidence>
<reference evidence="1 2" key="2">
    <citation type="submission" date="2007-09" db="EMBL/GenBank/DDBJ databases">
        <title>Draft genome sequence of Clostridium bolteae (ATCC BAA-613).</title>
        <authorList>
            <person name="Sudarsanam P."/>
            <person name="Ley R."/>
            <person name="Guruge J."/>
            <person name="Turnbaugh P.J."/>
            <person name="Mahowald M."/>
            <person name="Liep D."/>
            <person name="Gordon J."/>
        </authorList>
    </citation>
    <scope>NUCLEOTIDE SEQUENCE [LARGE SCALE GENOMIC DNA]</scope>
    <source>
        <strain evidence="2">ATCC BAA-613 / DSM 15670 / CCUG 46953 / JCM 12243 / WAL 16351</strain>
    </source>
</reference>
<dbReference type="HOGENOM" id="CLU_178120_0_0_9"/>
<evidence type="ECO:0008006" key="3">
    <source>
        <dbReference type="Google" id="ProtNLM"/>
    </source>
</evidence>
<protein>
    <recommendedName>
        <fullName evidence="3">DNA-binding protein</fullName>
    </recommendedName>
</protein>
<proteinExistence type="predicted"/>
<reference evidence="1 2" key="1">
    <citation type="submission" date="2007-08" db="EMBL/GenBank/DDBJ databases">
        <authorList>
            <person name="Fulton L."/>
            <person name="Clifton S."/>
            <person name="Fulton B."/>
            <person name="Xu J."/>
            <person name="Minx P."/>
            <person name="Pepin K.H."/>
            <person name="Johnson M."/>
            <person name="Thiruvilangam P."/>
            <person name="Bhonagiri V."/>
            <person name="Nash W.E."/>
            <person name="Mardis E.R."/>
            <person name="Wilson R.K."/>
        </authorList>
    </citation>
    <scope>NUCLEOTIDE SEQUENCE [LARGE SCALE GENOMIC DNA]</scope>
    <source>
        <strain evidence="2">ATCC BAA-613 / DSM 15670 / CCUG 46953 / JCM 12243 / WAL 16351</strain>
    </source>
</reference>
<dbReference type="AlphaFoldDB" id="A8RX51"/>
<dbReference type="EMBL" id="ABCC02000037">
    <property type="protein sequence ID" value="EDP15102.1"/>
    <property type="molecule type" value="Genomic_DNA"/>
</dbReference>
<evidence type="ECO:0000313" key="1">
    <source>
        <dbReference type="EMBL" id="EDP15102.1"/>
    </source>
</evidence>
<sequence>MHVDSIAYCGSALFLFGGESVIEGYTTIKNIAEQWGMTPRWIQTLCSNGKIPGAVKFGRDWAIPKDAMKPTDGRVTTGEYKNWRNKMEK</sequence>
<name>A8RX51_ENTBW</name>